<accession>A0A931HB37</accession>
<keyword evidence="2" id="KW-1185">Reference proteome</keyword>
<gene>
    <name evidence="1" type="ORF">I5E68_07165</name>
</gene>
<evidence type="ECO:0000313" key="2">
    <source>
        <dbReference type="Proteomes" id="UP000617634"/>
    </source>
</evidence>
<comment type="caution">
    <text evidence="1">The sequence shown here is derived from an EMBL/GenBank/DDBJ whole genome shotgun (WGS) entry which is preliminary data.</text>
</comment>
<dbReference type="Proteomes" id="UP000617634">
    <property type="component" value="Unassembled WGS sequence"/>
</dbReference>
<dbReference type="EMBL" id="JADZGI010000001">
    <property type="protein sequence ID" value="MBH0112730.1"/>
    <property type="molecule type" value="Genomic_DNA"/>
</dbReference>
<proteinExistence type="predicted"/>
<organism evidence="1 2">
    <name type="scientific">Novosphingobium aureum</name>
    <dbReference type="NCBI Taxonomy" id="2792964"/>
    <lineage>
        <taxon>Bacteria</taxon>
        <taxon>Pseudomonadati</taxon>
        <taxon>Pseudomonadota</taxon>
        <taxon>Alphaproteobacteria</taxon>
        <taxon>Sphingomonadales</taxon>
        <taxon>Sphingomonadaceae</taxon>
        <taxon>Novosphingobium</taxon>
    </lineage>
</organism>
<evidence type="ECO:0000313" key="1">
    <source>
        <dbReference type="EMBL" id="MBH0112730.1"/>
    </source>
</evidence>
<dbReference type="AlphaFoldDB" id="A0A931HB37"/>
<protein>
    <submittedName>
        <fullName evidence="1">Uncharacterized protein</fullName>
    </submittedName>
</protein>
<reference evidence="1" key="1">
    <citation type="submission" date="2020-11" db="EMBL/GenBank/DDBJ databases">
        <title>Novosphingobium aureum sp. nov., a marine bacterium isolated from sediment of a salt flat.</title>
        <authorList>
            <person name="Yoo Y."/>
            <person name="Kim J.-J."/>
        </authorList>
    </citation>
    <scope>NUCLEOTIDE SEQUENCE</scope>
    <source>
        <strain evidence="1">YJ-S2-02</strain>
    </source>
</reference>
<sequence length="102" mass="11347">MTTTVIPAQPGWFILHPSMYKGTDEDFAPTDLTAILAWRIVVTDMQRQDGTPFSHTEAYPITCQGEFDDFLVVAPDGSVSSTDCQYETFEHAIDAIRSGKPF</sequence>
<dbReference type="RefSeq" id="WP_197162447.1">
    <property type="nucleotide sequence ID" value="NZ_JADZGI010000001.1"/>
</dbReference>
<name>A0A931HB37_9SPHN</name>